<feature type="binding site" evidence="13">
    <location>
        <position position="462"/>
    </location>
    <ligand>
        <name>Zn(2+)</name>
        <dbReference type="ChEBI" id="CHEBI:29105"/>
    </ligand>
</feature>
<evidence type="ECO:0000313" key="17">
    <source>
        <dbReference type="Proteomes" id="UP000178374"/>
    </source>
</evidence>
<evidence type="ECO:0000256" key="5">
    <source>
        <dbReference type="ARBA" id="ARBA00022723"/>
    </source>
</evidence>
<keyword evidence="3 13" id="KW-0436">Ligase</keyword>
<organism evidence="16 17">
    <name type="scientific">Candidatus Nomurabacteria bacterium RIFCSPHIGHO2_02_FULL_37_13</name>
    <dbReference type="NCBI Taxonomy" id="1801750"/>
    <lineage>
        <taxon>Bacteria</taxon>
        <taxon>Candidatus Nomuraibacteriota</taxon>
    </lineage>
</organism>
<evidence type="ECO:0000256" key="6">
    <source>
        <dbReference type="ARBA" id="ARBA00022763"/>
    </source>
</evidence>
<keyword evidence="13" id="KW-0464">Manganese</keyword>
<gene>
    <name evidence="13" type="primary">ligA</name>
    <name evidence="16" type="ORF">A3B85_03415</name>
</gene>
<dbReference type="Pfam" id="PF03120">
    <property type="entry name" value="OB_DNA_ligase"/>
    <property type="match status" value="1"/>
</dbReference>
<dbReference type="CDD" id="cd17748">
    <property type="entry name" value="BRCT_DNA_ligase_like"/>
    <property type="match status" value="1"/>
</dbReference>
<dbReference type="PROSITE" id="PS50172">
    <property type="entry name" value="BRCT"/>
    <property type="match status" value="1"/>
</dbReference>
<dbReference type="InterPro" id="IPR041663">
    <property type="entry name" value="DisA/LigA_HHH"/>
</dbReference>
<evidence type="ECO:0000256" key="11">
    <source>
        <dbReference type="ARBA" id="ARBA00034005"/>
    </source>
</evidence>
<evidence type="ECO:0000256" key="9">
    <source>
        <dbReference type="ARBA" id="ARBA00023027"/>
    </source>
</evidence>
<dbReference type="InterPro" id="IPR001357">
    <property type="entry name" value="BRCT_dom"/>
</dbReference>
<feature type="binding site" evidence="13">
    <location>
        <begin position="83"/>
        <end position="84"/>
    </location>
    <ligand>
        <name>NAD(+)</name>
        <dbReference type="ChEBI" id="CHEBI:57540"/>
    </ligand>
</feature>
<evidence type="ECO:0000256" key="12">
    <source>
        <dbReference type="ARBA" id="ARBA00060881"/>
    </source>
</evidence>
<feature type="binding site" evidence="13">
    <location>
        <position position="346"/>
    </location>
    <ligand>
        <name>NAD(+)</name>
        <dbReference type="ChEBI" id="CHEBI:57540"/>
    </ligand>
</feature>
<dbReference type="SUPFAM" id="SSF50249">
    <property type="entry name" value="Nucleic acid-binding proteins"/>
    <property type="match status" value="1"/>
</dbReference>
<feature type="binding site" evidence="13">
    <location>
        <begin position="34"/>
        <end position="38"/>
    </location>
    <ligand>
        <name>NAD(+)</name>
        <dbReference type="ChEBI" id="CHEBI:57540"/>
    </ligand>
</feature>
<feature type="domain" description="BRCT" evidence="15">
    <location>
        <begin position="637"/>
        <end position="713"/>
    </location>
</feature>
<feature type="binding site" evidence="13">
    <location>
        <position position="115"/>
    </location>
    <ligand>
        <name>NAD(+)</name>
        <dbReference type="ChEBI" id="CHEBI:57540"/>
    </ligand>
</feature>
<dbReference type="GO" id="GO:0005829">
    <property type="term" value="C:cytosol"/>
    <property type="evidence" value="ECO:0007669"/>
    <property type="project" value="TreeGrafter"/>
</dbReference>
<evidence type="ECO:0000256" key="14">
    <source>
        <dbReference type="SAM" id="Coils"/>
    </source>
</evidence>
<evidence type="ECO:0000256" key="7">
    <source>
        <dbReference type="ARBA" id="ARBA00022833"/>
    </source>
</evidence>
<dbReference type="GO" id="GO:0003911">
    <property type="term" value="F:DNA ligase (NAD+) activity"/>
    <property type="evidence" value="ECO:0007669"/>
    <property type="project" value="UniProtKB-UniRule"/>
</dbReference>
<comment type="catalytic activity">
    <reaction evidence="11 13">
        <text>NAD(+) + (deoxyribonucleotide)n-3'-hydroxyl + 5'-phospho-(deoxyribonucleotide)m = (deoxyribonucleotide)n+m + AMP + beta-nicotinamide D-nucleotide.</text>
        <dbReference type="EC" id="6.5.1.2"/>
    </reaction>
</comment>
<keyword evidence="14" id="KW-0175">Coiled coil</keyword>
<keyword evidence="7 13" id="KW-0862">Zinc</keyword>
<sequence>MQESDAQKRIKKLRSEIVRLRNAYHIENAPNVTDDVYDSLTRELKALLQKHPELNDSNALENRVAGKALEKFIKVKHKIRMLSLNDAFNEEELYDWKKRIQKLLGSEKKLEYFCEIKFDGLAVSLIYKNGKFTQGATRGDGFVGEDITQNLRTINSIPLILNSLPTSPLSRGGDKVIPLDKGGFRGVAPEYLEVRGEAIMSKKTLSKLNLGNKREGKILFANTRNAAAGSLRQLDPKLAAKRHLDFFAYDIAEIKEAEPLLRGSASQLQTHSEKHAILRNLGFKVGALEAKCKNIEEIILFIKKFEKIRSNFPYGTDGIVIYIDDLKLQEILGVVGKAPRYVVAFKYPAERATTIVKDIKINVGRTGVLTPLAIFEPTLVAGSMVSKATLHNMDQIERLDLRIGDTVVIEKAGDVIPKVVEVLTRMRSGKEKKIKVPNICPVCGGKVEKKKLPSQTSVAYYCVNPKCSAKDERYLEHFVSVFEIYELGPKILRRLKDEGLITDAADLFTLTKDDFITLECLPHRKPETFLRGFGKKSAENIVKEIENKKHIPLSKFLWALGILHVGEETARDLAMHFGTLEKLIISARVVLAEINSIENIGPAVSKSVSNFFHDKNNLNFIQKLKKNGVIIEKMEKKKAGKFNGFTFVLTGALSNMSREIAKEKIIVLGGKVASSVSKNTSYVVAGIDPGSKLTTAEKLGVKVINEEEFLKML</sequence>
<dbReference type="InterPro" id="IPR036420">
    <property type="entry name" value="BRCT_dom_sf"/>
</dbReference>
<dbReference type="SUPFAM" id="SSF52113">
    <property type="entry name" value="BRCT domain"/>
    <property type="match status" value="1"/>
</dbReference>
<dbReference type="Gene3D" id="2.40.50.140">
    <property type="entry name" value="Nucleic acid-binding proteins"/>
    <property type="match status" value="1"/>
</dbReference>
<dbReference type="EC" id="6.5.1.2" evidence="1 13"/>
<dbReference type="InterPro" id="IPR004150">
    <property type="entry name" value="NAD_DNA_ligase_OB"/>
</dbReference>
<dbReference type="PANTHER" id="PTHR23389:SF9">
    <property type="entry name" value="DNA LIGASE"/>
    <property type="match status" value="1"/>
</dbReference>
<dbReference type="Gene3D" id="3.40.50.10190">
    <property type="entry name" value="BRCT domain"/>
    <property type="match status" value="1"/>
</dbReference>
<dbReference type="NCBIfam" id="TIGR00575">
    <property type="entry name" value="dnlj"/>
    <property type="match status" value="1"/>
</dbReference>
<evidence type="ECO:0000256" key="10">
    <source>
        <dbReference type="ARBA" id="ARBA00023204"/>
    </source>
</evidence>
<keyword evidence="9 13" id="KW-0520">NAD</keyword>
<reference evidence="16 17" key="1">
    <citation type="journal article" date="2016" name="Nat. Commun.">
        <title>Thousands of microbial genomes shed light on interconnected biogeochemical processes in an aquifer system.</title>
        <authorList>
            <person name="Anantharaman K."/>
            <person name="Brown C.T."/>
            <person name="Hug L.A."/>
            <person name="Sharon I."/>
            <person name="Castelle C.J."/>
            <person name="Probst A.J."/>
            <person name="Thomas B.C."/>
            <person name="Singh A."/>
            <person name="Wilkins M.J."/>
            <person name="Karaoz U."/>
            <person name="Brodie E.L."/>
            <person name="Williams K.H."/>
            <person name="Hubbard S.S."/>
            <person name="Banfield J.F."/>
        </authorList>
    </citation>
    <scope>NUCLEOTIDE SEQUENCE [LARGE SCALE GENOMIC DNA]</scope>
</reference>
<feature type="binding site" evidence="13">
    <location>
        <position position="138"/>
    </location>
    <ligand>
        <name>NAD(+)</name>
        <dbReference type="ChEBI" id="CHEBI:57540"/>
    </ligand>
</feature>
<dbReference type="SMART" id="SM00532">
    <property type="entry name" value="LIGANc"/>
    <property type="match status" value="1"/>
</dbReference>
<evidence type="ECO:0000259" key="15">
    <source>
        <dbReference type="PROSITE" id="PS50172"/>
    </source>
</evidence>
<dbReference type="HAMAP" id="MF_01588">
    <property type="entry name" value="DNA_ligase_A"/>
    <property type="match status" value="1"/>
</dbReference>
<dbReference type="SMART" id="SM00292">
    <property type="entry name" value="BRCT"/>
    <property type="match status" value="1"/>
</dbReference>
<feature type="binding site" evidence="13">
    <location>
        <position position="440"/>
    </location>
    <ligand>
        <name>Zn(2+)</name>
        <dbReference type="ChEBI" id="CHEBI:29105"/>
    </ligand>
</feature>
<dbReference type="Proteomes" id="UP000178374">
    <property type="component" value="Unassembled WGS sequence"/>
</dbReference>
<dbReference type="InterPro" id="IPR013840">
    <property type="entry name" value="DNAligase_N"/>
</dbReference>
<comment type="function">
    <text evidence="13">DNA ligase that catalyzes the formation of phosphodiester linkages between 5'-phosphoryl and 3'-hydroxyl groups in double-stranded DNA using NAD as a coenzyme and as the energy source for the reaction. It is essential for DNA replication and repair of damaged DNA.</text>
</comment>
<dbReference type="InterPro" id="IPR012340">
    <property type="entry name" value="NA-bd_OB-fold"/>
</dbReference>
<dbReference type="Gene3D" id="6.20.10.30">
    <property type="match status" value="1"/>
</dbReference>
<comment type="caution">
    <text evidence="16">The sequence shown here is derived from an EMBL/GenBank/DDBJ whole genome shotgun (WGS) entry which is preliminary data.</text>
</comment>
<dbReference type="Gene3D" id="3.30.470.30">
    <property type="entry name" value="DNA ligase/mRNA capping enzyme"/>
    <property type="match status" value="1"/>
</dbReference>
<keyword evidence="8 13" id="KW-0460">Magnesium</keyword>
<dbReference type="InterPro" id="IPR018239">
    <property type="entry name" value="DNA_ligase_AS"/>
</dbReference>
<dbReference type="InterPro" id="IPR013839">
    <property type="entry name" value="DNAligase_adenylation"/>
</dbReference>
<dbReference type="SUPFAM" id="SSF47781">
    <property type="entry name" value="RuvA domain 2-like"/>
    <property type="match status" value="1"/>
</dbReference>
<feature type="coiled-coil region" evidence="14">
    <location>
        <begin position="3"/>
        <end position="57"/>
    </location>
</feature>
<comment type="cofactor">
    <cofactor evidence="13">
        <name>Mg(2+)</name>
        <dbReference type="ChEBI" id="CHEBI:18420"/>
    </cofactor>
    <cofactor evidence="13">
        <name>Mn(2+)</name>
        <dbReference type="ChEBI" id="CHEBI:29035"/>
    </cofactor>
</comment>
<evidence type="ECO:0000256" key="4">
    <source>
        <dbReference type="ARBA" id="ARBA00022705"/>
    </source>
</evidence>
<keyword evidence="4 13" id="KW-0235">DNA replication</keyword>
<evidence type="ECO:0000313" key="16">
    <source>
        <dbReference type="EMBL" id="OGI77783.1"/>
    </source>
</evidence>
<feature type="binding site" evidence="13">
    <location>
        <position position="197"/>
    </location>
    <ligand>
        <name>NAD(+)</name>
        <dbReference type="ChEBI" id="CHEBI:57540"/>
    </ligand>
</feature>
<comment type="caution">
    <text evidence="13">Lacks conserved residue(s) required for the propagation of feature annotation.</text>
</comment>
<dbReference type="Pfam" id="PF00533">
    <property type="entry name" value="BRCT"/>
    <property type="match status" value="1"/>
</dbReference>
<dbReference type="PANTHER" id="PTHR23389">
    <property type="entry name" value="CHROMOSOME TRANSMISSION FIDELITY FACTOR 18"/>
    <property type="match status" value="1"/>
</dbReference>
<dbReference type="GO" id="GO:0006281">
    <property type="term" value="P:DNA repair"/>
    <property type="evidence" value="ECO:0007669"/>
    <property type="project" value="UniProtKB-KW"/>
</dbReference>
<evidence type="ECO:0000256" key="1">
    <source>
        <dbReference type="ARBA" id="ARBA00012722"/>
    </source>
</evidence>
<evidence type="ECO:0000256" key="3">
    <source>
        <dbReference type="ARBA" id="ARBA00022598"/>
    </source>
</evidence>
<proteinExistence type="inferred from homology"/>
<dbReference type="Gene3D" id="1.10.150.20">
    <property type="entry name" value="5' to 3' exonuclease, C-terminal subdomain"/>
    <property type="match status" value="2"/>
</dbReference>
<feature type="binding site" evidence="13">
    <location>
        <position position="467"/>
    </location>
    <ligand>
        <name>Zn(2+)</name>
        <dbReference type="ChEBI" id="CHEBI:29105"/>
    </ligand>
</feature>
<feature type="active site" description="N6-AMP-lysine intermediate" evidence="13">
    <location>
        <position position="117"/>
    </location>
</feature>
<dbReference type="GO" id="GO:0006260">
    <property type="term" value="P:DNA replication"/>
    <property type="evidence" value="ECO:0007669"/>
    <property type="project" value="UniProtKB-KW"/>
</dbReference>
<accession>A0A1F6W7A2</accession>
<dbReference type="NCBIfam" id="NF005932">
    <property type="entry name" value="PRK07956.1"/>
    <property type="match status" value="1"/>
</dbReference>
<dbReference type="FunFam" id="2.40.50.140:FF:000012">
    <property type="entry name" value="DNA ligase"/>
    <property type="match status" value="1"/>
</dbReference>
<dbReference type="SUPFAM" id="SSF56091">
    <property type="entry name" value="DNA ligase/mRNA capping enzyme, catalytic domain"/>
    <property type="match status" value="1"/>
</dbReference>
<dbReference type="PROSITE" id="PS01055">
    <property type="entry name" value="DNA_LIGASE_N1"/>
    <property type="match status" value="1"/>
</dbReference>
<dbReference type="InterPro" id="IPR001679">
    <property type="entry name" value="DNA_ligase"/>
</dbReference>
<evidence type="ECO:0000256" key="13">
    <source>
        <dbReference type="HAMAP-Rule" id="MF_01588"/>
    </source>
</evidence>
<dbReference type="AlphaFoldDB" id="A0A1F6W7A2"/>
<dbReference type="Pfam" id="PF12826">
    <property type="entry name" value="HHH_2"/>
    <property type="match status" value="1"/>
</dbReference>
<comment type="similarity">
    <text evidence="12 13">Belongs to the NAD-dependent DNA ligase family. LigA subfamily.</text>
</comment>
<name>A0A1F6W7A2_9BACT</name>
<dbReference type="Pfam" id="PF01653">
    <property type="entry name" value="DNA_ligase_aden"/>
    <property type="match status" value="1"/>
</dbReference>
<dbReference type="STRING" id="1801750.A3B85_03415"/>
<dbReference type="EMBL" id="MFUA01000002">
    <property type="protein sequence ID" value="OGI77783.1"/>
    <property type="molecule type" value="Genomic_DNA"/>
</dbReference>
<keyword evidence="6 13" id="KW-0227">DNA damage</keyword>
<dbReference type="PIRSF" id="PIRSF001604">
    <property type="entry name" value="LigA"/>
    <property type="match status" value="1"/>
</dbReference>
<feature type="binding site" evidence="13">
    <location>
        <position position="443"/>
    </location>
    <ligand>
        <name>Zn(2+)</name>
        <dbReference type="ChEBI" id="CHEBI:29105"/>
    </ligand>
</feature>
<evidence type="ECO:0000256" key="2">
    <source>
        <dbReference type="ARBA" id="ARBA00013308"/>
    </source>
</evidence>
<keyword evidence="10 13" id="KW-0234">DNA repair</keyword>
<dbReference type="InterPro" id="IPR010994">
    <property type="entry name" value="RuvA_2-like"/>
</dbReference>
<dbReference type="Gene3D" id="1.10.287.610">
    <property type="entry name" value="Helix hairpin bin"/>
    <property type="match status" value="1"/>
</dbReference>
<protein>
    <recommendedName>
        <fullName evidence="2 13">DNA ligase</fullName>
        <ecNumber evidence="1 13">6.5.1.2</ecNumber>
    </recommendedName>
    <alternativeName>
        <fullName evidence="13">Polydeoxyribonucleotide synthase [NAD(+)]</fullName>
    </alternativeName>
</protein>
<dbReference type="GO" id="GO:0046872">
    <property type="term" value="F:metal ion binding"/>
    <property type="evidence" value="ECO:0007669"/>
    <property type="project" value="UniProtKB-KW"/>
</dbReference>
<dbReference type="CDD" id="cd00114">
    <property type="entry name" value="LIGANc"/>
    <property type="match status" value="1"/>
</dbReference>
<evidence type="ECO:0000256" key="8">
    <source>
        <dbReference type="ARBA" id="ARBA00022842"/>
    </source>
</evidence>
<keyword evidence="5 13" id="KW-0479">Metal-binding</keyword>